<dbReference type="EMBL" id="MFPS01000003">
    <property type="protein sequence ID" value="OGH60107.1"/>
    <property type="molecule type" value="Genomic_DNA"/>
</dbReference>
<sequence>MDSIKDIIKIPEFKKPPAYKWQELALQIITDIPDANTKKSSIFRCCKQSPQMAKIAFEDCKELNKLYVQYFLKVFNELKKGNNKK</sequence>
<accession>A0A1F6LL37</accession>
<gene>
    <name evidence="1" type="ORF">A2725_00465</name>
</gene>
<organism evidence="1 2">
    <name type="scientific">Candidatus Magasanikbacteria bacterium RIFCSPHIGHO2_01_FULL_33_34</name>
    <dbReference type="NCBI Taxonomy" id="1798671"/>
    <lineage>
        <taxon>Bacteria</taxon>
        <taxon>Candidatus Magasanikiibacteriota</taxon>
    </lineage>
</organism>
<dbReference type="AlphaFoldDB" id="A0A1F6LL37"/>
<proteinExistence type="predicted"/>
<name>A0A1F6LL37_9BACT</name>
<reference evidence="1 2" key="1">
    <citation type="journal article" date="2016" name="Nat. Commun.">
        <title>Thousands of microbial genomes shed light on interconnected biogeochemical processes in an aquifer system.</title>
        <authorList>
            <person name="Anantharaman K."/>
            <person name="Brown C.T."/>
            <person name="Hug L.A."/>
            <person name="Sharon I."/>
            <person name="Castelle C.J."/>
            <person name="Probst A.J."/>
            <person name="Thomas B.C."/>
            <person name="Singh A."/>
            <person name="Wilkins M.J."/>
            <person name="Karaoz U."/>
            <person name="Brodie E.L."/>
            <person name="Williams K.H."/>
            <person name="Hubbard S.S."/>
            <person name="Banfield J.F."/>
        </authorList>
    </citation>
    <scope>NUCLEOTIDE SEQUENCE [LARGE SCALE GENOMIC DNA]</scope>
</reference>
<evidence type="ECO:0000313" key="1">
    <source>
        <dbReference type="EMBL" id="OGH60107.1"/>
    </source>
</evidence>
<protein>
    <submittedName>
        <fullName evidence="1">Uncharacterized protein</fullName>
    </submittedName>
</protein>
<dbReference type="Proteomes" id="UP000177067">
    <property type="component" value="Unassembled WGS sequence"/>
</dbReference>
<evidence type="ECO:0000313" key="2">
    <source>
        <dbReference type="Proteomes" id="UP000177067"/>
    </source>
</evidence>
<comment type="caution">
    <text evidence="1">The sequence shown here is derived from an EMBL/GenBank/DDBJ whole genome shotgun (WGS) entry which is preliminary data.</text>
</comment>